<dbReference type="PANTHER" id="PTHR47966">
    <property type="entry name" value="BETA-SITE APP-CLEAVING ENZYME, ISOFORM A-RELATED"/>
    <property type="match status" value="1"/>
</dbReference>
<dbReference type="Gene3D" id="2.60.40.1960">
    <property type="match status" value="1"/>
</dbReference>
<feature type="active site" evidence="7">
    <location>
        <position position="268"/>
    </location>
</feature>
<dbReference type="EMBL" id="JRES01000232">
    <property type="protein sequence ID" value="KNC33171.1"/>
    <property type="molecule type" value="Genomic_DNA"/>
</dbReference>
<dbReference type="InterPro" id="IPR001461">
    <property type="entry name" value="Aspartic_peptidase_A1"/>
</dbReference>
<accession>A0A0L0CLN9</accession>
<dbReference type="FunFam" id="2.40.70.10:FF:000002">
    <property type="entry name" value="Vacuolar aspartic proteinase"/>
    <property type="match status" value="1"/>
</dbReference>
<evidence type="ECO:0000256" key="6">
    <source>
        <dbReference type="ARBA" id="ARBA00023180"/>
    </source>
</evidence>
<proteinExistence type="inferred from homology"/>
<feature type="chain" id="PRO_5005536627" description="Peptidase A1 domain-containing protein" evidence="10">
    <location>
        <begin position="18"/>
        <end position="375"/>
    </location>
</feature>
<keyword evidence="13" id="KW-1185">Reference proteome</keyword>
<dbReference type="STRING" id="7375.A0A0L0CLN9"/>
<keyword evidence="4 9" id="KW-0378">Hydrolase</keyword>
<evidence type="ECO:0000256" key="1">
    <source>
        <dbReference type="ARBA" id="ARBA00007447"/>
    </source>
</evidence>
<evidence type="ECO:0000313" key="12">
    <source>
        <dbReference type="EMBL" id="KNC33171.1"/>
    </source>
</evidence>
<dbReference type="PRINTS" id="PR00792">
    <property type="entry name" value="PEPSIN"/>
</dbReference>
<name>A0A0L0CLN9_LUCCU</name>
<dbReference type="Proteomes" id="UP000037069">
    <property type="component" value="Unassembled WGS sequence"/>
</dbReference>
<keyword evidence="10" id="KW-0732">Signal</keyword>
<dbReference type="GO" id="GO:0005764">
    <property type="term" value="C:lysosome"/>
    <property type="evidence" value="ECO:0007669"/>
    <property type="project" value="TreeGrafter"/>
</dbReference>
<dbReference type="OMA" id="DCESISQ"/>
<feature type="signal peptide" evidence="10">
    <location>
        <begin position="1"/>
        <end position="17"/>
    </location>
</feature>
<evidence type="ECO:0000256" key="2">
    <source>
        <dbReference type="ARBA" id="ARBA00022670"/>
    </source>
</evidence>
<dbReference type="AlphaFoldDB" id="A0A0L0CLN9"/>
<evidence type="ECO:0000313" key="13">
    <source>
        <dbReference type="Proteomes" id="UP000037069"/>
    </source>
</evidence>
<evidence type="ECO:0000256" key="9">
    <source>
        <dbReference type="RuleBase" id="RU000454"/>
    </source>
</evidence>
<dbReference type="InterPro" id="IPR033121">
    <property type="entry name" value="PEPTIDASE_A1"/>
</dbReference>
<feature type="disulfide bond" evidence="8">
    <location>
        <begin position="96"/>
        <end position="103"/>
    </location>
</feature>
<dbReference type="FunFam" id="2.40.70.10:FF:000004">
    <property type="entry name" value="Pepsin A"/>
    <property type="match status" value="1"/>
</dbReference>
<keyword evidence="2 9" id="KW-0645">Protease</keyword>
<sequence>MLKLLFALLGIFLLTEAALVSVPLYKIRESKQKSNELVKLRGKYNLRDSCRVYKEKLFNYVDDSYYGKISVGTPPQEFLVLFDTGSSNMWIPAAPCSSKNLACKDHNSYNGNNSLTYQYIGESFAIQYGSGSLSGYLVQDTVTIEGLTIQDQVFAAATNEPGETFVYSPFDGLIGMAFQSIAVDGVVPPFYNMILQDLVDTEVFSFYLARNGTSNEGGVMVLGGTDPDHYTGELRYVPVSTEGYWQFEMRAAHVQDTSVCRYCQAIADTGTSLIGVPSNVFIDLLTAIGATFNETTFEFMLDCSTLDALPDVNFHIGDGIYTLEPSDYVLQADGQCATAFEDAGMNMWILGDVFIGKYYTAFDLKHKRVGFARAV</sequence>
<dbReference type="Pfam" id="PF00026">
    <property type="entry name" value="Asp"/>
    <property type="match status" value="1"/>
</dbReference>
<dbReference type="InterPro" id="IPR001969">
    <property type="entry name" value="Aspartic_peptidase_AS"/>
</dbReference>
<feature type="domain" description="Peptidase A1" evidence="11">
    <location>
        <begin position="65"/>
        <end position="372"/>
    </location>
</feature>
<feature type="active site" evidence="7">
    <location>
        <position position="83"/>
    </location>
</feature>
<evidence type="ECO:0000256" key="10">
    <source>
        <dbReference type="SAM" id="SignalP"/>
    </source>
</evidence>
<dbReference type="PROSITE" id="PS00141">
    <property type="entry name" value="ASP_PROTEASE"/>
    <property type="match status" value="1"/>
</dbReference>
<organism evidence="12 13">
    <name type="scientific">Lucilia cuprina</name>
    <name type="common">Green bottle fly</name>
    <name type="synonym">Australian sheep blowfly</name>
    <dbReference type="NCBI Taxonomy" id="7375"/>
    <lineage>
        <taxon>Eukaryota</taxon>
        <taxon>Metazoa</taxon>
        <taxon>Ecdysozoa</taxon>
        <taxon>Arthropoda</taxon>
        <taxon>Hexapoda</taxon>
        <taxon>Insecta</taxon>
        <taxon>Pterygota</taxon>
        <taxon>Neoptera</taxon>
        <taxon>Endopterygota</taxon>
        <taxon>Diptera</taxon>
        <taxon>Brachycera</taxon>
        <taxon>Muscomorpha</taxon>
        <taxon>Oestroidea</taxon>
        <taxon>Calliphoridae</taxon>
        <taxon>Luciliinae</taxon>
        <taxon>Lucilia</taxon>
    </lineage>
</organism>
<dbReference type="SUPFAM" id="SSF50630">
    <property type="entry name" value="Acid proteases"/>
    <property type="match status" value="1"/>
</dbReference>
<keyword evidence="3 9" id="KW-0064">Aspartyl protease</keyword>
<evidence type="ECO:0000256" key="4">
    <source>
        <dbReference type="ARBA" id="ARBA00022801"/>
    </source>
</evidence>
<evidence type="ECO:0000256" key="8">
    <source>
        <dbReference type="PIRSR" id="PIRSR601461-2"/>
    </source>
</evidence>
<dbReference type="OrthoDB" id="771136at2759"/>
<dbReference type="InterPro" id="IPR021109">
    <property type="entry name" value="Peptidase_aspartic_dom_sf"/>
</dbReference>
<evidence type="ECO:0000259" key="11">
    <source>
        <dbReference type="PROSITE" id="PS51767"/>
    </source>
</evidence>
<dbReference type="Gene3D" id="2.40.70.10">
    <property type="entry name" value="Acid Proteases"/>
    <property type="match status" value="2"/>
</dbReference>
<dbReference type="PROSITE" id="PS51767">
    <property type="entry name" value="PEPTIDASE_A1"/>
    <property type="match status" value="1"/>
</dbReference>
<keyword evidence="5 8" id="KW-1015">Disulfide bond</keyword>
<comment type="similarity">
    <text evidence="1 9">Belongs to the peptidase A1 family.</text>
</comment>
<dbReference type="GO" id="GO:0004190">
    <property type="term" value="F:aspartic-type endopeptidase activity"/>
    <property type="evidence" value="ECO:0007669"/>
    <property type="project" value="UniProtKB-KW"/>
</dbReference>
<comment type="caution">
    <text evidence="12">The sequence shown here is derived from an EMBL/GenBank/DDBJ whole genome shotgun (WGS) entry which is preliminary data.</text>
</comment>
<keyword evidence="6" id="KW-0325">Glycoprotein</keyword>
<dbReference type="PANTHER" id="PTHR47966:SF51">
    <property type="entry name" value="BETA-SITE APP-CLEAVING ENZYME, ISOFORM A-RELATED"/>
    <property type="match status" value="1"/>
</dbReference>
<evidence type="ECO:0000256" key="7">
    <source>
        <dbReference type="PIRSR" id="PIRSR601461-1"/>
    </source>
</evidence>
<evidence type="ECO:0000256" key="3">
    <source>
        <dbReference type="ARBA" id="ARBA00022750"/>
    </source>
</evidence>
<dbReference type="GO" id="GO:0006508">
    <property type="term" value="P:proteolysis"/>
    <property type="evidence" value="ECO:0007669"/>
    <property type="project" value="UniProtKB-KW"/>
</dbReference>
<gene>
    <name evidence="12" type="ORF">FF38_03631</name>
</gene>
<evidence type="ECO:0000256" key="5">
    <source>
        <dbReference type="ARBA" id="ARBA00023157"/>
    </source>
</evidence>
<feature type="disulfide bond" evidence="8">
    <location>
        <begin position="303"/>
        <end position="336"/>
    </location>
</feature>
<reference evidence="12 13" key="1">
    <citation type="journal article" date="2015" name="Nat. Commun.">
        <title>Lucilia cuprina genome unlocks parasitic fly biology to underpin future interventions.</title>
        <authorList>
            <person name="Anstead C.A."/>
            <person name="Korhonen P.K."/>
            <person name="Young N.D."/>
            <person name="Hall R.S."/>
            <person name="Jex A.R."/>
            <person name="Murali S.C."/>
            <person name="Hughes D.S."/>
            <person name="Lee S.F."/>
            <person name="Perry T."/>
            <person name="Stroehlein A.J."/>
            <person name="Ansell B.R."/>
            <person name="Breugelmans B."/>
            <person name="Hofmann A."/>
            <person name="Qu J."/>
            <person name="Dugan S."/>
            <person name="Lee S.L."/>
            <person name="Chao H."/>
            <person name="Dinh H."/>
            <person name="Han Y."/>
            <person name="Doddapaneni H.V."/>
            <person name="Worley K.C."/>
            <person name="Muzny D.M."/>
            <person name="Ioannidis P."/>
            <person name="Waterhouse R.M."/>
            <person name="Zdobnov E.M."/>
            <person name="James P.J."/>
            <person name="Bagnall N.H."/>
            <person name="Kotze A.C."/>
            <person name="Gibbs R.A."/>
            <person name="Richards S."/>
            <person name="Batterham P."/>
            <person name="Gasser R.B."/>
        </authorList>
    </citation>
    <scope>NUCLEOTIDE SEQUENCE [LARGE SCALE GENOMIC DNA]</scope>
    <source>
        <strain evidence="12 13">LS</strain>
        <tissue evidence="12">Full body</tissue>
    </source>
</reference>
<protein>
    <recommendedName>
        <fullName evidence="11">Peptidase A1 domain-containing protein</fullName>
    </recommendedName>
</protein>